<keyword evidence="1" id="KW-1185">Reference proteome</keyword>
<protein>
    <submittedName>
        <fullName evidence="2">Uncharacterized protein</fullName>
    </submittedName>
</protein>
<reference evidence="2" key="1">
    <citation type="submission" date="2022-11" db="UniProtKB">
        <authorList>
            <consortium name="WormBaseParasite"/>
        </authorList>
    </citation>
    <scope>IDENTIFICATION</scope>
</reference>
<dbReference type="AlphaFoldDB" id="A0A915J7T9"/>
<organism evidence="1 2">
    <name type="scientific">Romanomermis culicivorax</name>
    <name type="common">Nematode worm</name>
    <dbReference type="NCBI Taxonomy" id="13658"/>
    <lineage>
        <taxon>Eukaryota</taxon>
        <taxon>Metazoa</taxon>
        <taxon>Ecdysozoa</taxon>
        <taxon>Nematoda</taxon>
        <taxon>Enoplea</taxon>
        <taxon>Dorylaimia</taxon>
        <taxon>Mermithida</taxon>
        <taxon>Mermithoidea</taxon>
        <taxon>Mermithidae</taxon>
        <taxon>Romanomermis</taxon>
    </lineage>
</organism>
<evidence type="ECO:0000313" key="2">
    <source>
        <dbReference type="WBParaSite" id="nRc.2.0.1.t22205-RA"/>
    </source>
</evidence>
<name>A0A915J7T9_ROMCU</name>
<proteinExistence type="predicted"/>
<dbReference type="Proteomes" id="UP000887565">
    <property type="component" value="Unplaced"/>
</dbReference>
<accession>A0A915J7T9</accession>
<sequence length="113" mass="13114">MLSPRGLCELSKLKQHESKKWISHSLSWLELSAVTFLCLQIDLQQKILHLSVDFNLCCIVCENRGLEARSVLYLLYVDAKKVVGELFYYIIVYHTFLSCAIPVDHWRLSVLTQ</sequence>
<dbReference type="WBParaSite" id="nRc.2.0.1.t22205-RA">
    <property type="protein sequence ID" value="nRc.2.0.1.t22205-RA"/>
    <property type="gene ID" value="nRc.2.0.1.g22205"/>
</dbReference>
<evidence type="ECO:0000313" key="1">
    <source>
        <dbReference type="Proteomes" id="UP000887565"/>
    </source>
</evidence>